<dbReference type="Proteomes" id="UP000885931">
    <property type="component" value="Unassembled WGS sequence"/>
</dbReference>
<name>A0A7C0X985_UNCW3</name>
<comment type="caution">
    <text evidence="2">The sequence shown here is derived from an EMBL/GenBank/DDBJ whole genome shotgun (WGS) entry which is preliminary data.</text>
</comment>
<dbReference type="AlphaFoldDB" id="A0A7C0X985"/>
<accession>A0A7C0X985</accession>
<sequence length="329" mass="37254">PLYISSPNENYPSGPDSYGYWAYDNSDTDYSEAPEFQWIELDPDYGGNGTPLNLGNDGLVLLDLPFDFRLYGNDFDYITISNNGWAAFDTTRQFSPRNWRIPSPFGPDNLLALFWDDLDSQPGGVFYKFDPSGHRFIVEWSRLINRFDGISEETFELILLDPAYYPTATGDGEIIYQYLDIENVDSVHYYVTVGIENEDHTLGFQYVYGTDYAVNAAPLDDSLAIKFTTDPPDTIHTGWEENTLRVTSPYIAVHPNPSRGLFRIAYSLGGSERGKYVIYDVAGRSVIRGDLRAQSGVLKLNASDLTPGVYFILVRGERTTLRERMVIIR</sequence>
<dbReference type="NCBIfam" id="TIGR04183">
    <property type="entry name" value="Por_Secre_tail"/>
    <property type="match status" value="1"/>
</dbReference>
<dbReference type="Pfam" id="PF18962">
    <property type="entry name" value="Por_Secre_tail"/>
    <property type="match status" value="1"/>
</dbReference>
<feature type="domain" description="Secretion system C-terminal sorting" evidence="1">
    <location>
        <begin position="253"/>
        <end position="327"/>
    </location>
</feature>
<proteinExistence type="predicted"/>
<dbReference type="EMBL" id="DRBW01000133">
    <property type="protein sequence ID" value="HDM90221.1"/>
    <property type="molecule type" value="Genomic_DNA"/>
</dbReference>
<protein>
    <submittedName>
        <fullName evidence="2">T9SS type A sorting domain-containing protein</fullName>
    </submittedName>
</protein>
<reference evidence="2" key="1">
    <citation type="journal article" date="2020" name="mSystems">
        <title>Genome- and Community-Level Interaction Insights into Carbon Utilization and Element Cycling Functions of Hydrothermarchaeota in Hydrothermal Sediment.</title>
        <authorList>
            <person name="Zhou Z."/>
            <person name="Liu Y."/>
            <person name="Xu W."/>
            <person name="Pan J."/>
            <person name="Luo Z.H."/>
            <person name="Li M."/>
        </authorList>
    </citation>
    <scope>NUCLEOTIDE SEQUENCE [LARGE SCALE GENOMIC DNA]</scope>
    <source>
        <strain evidence="2">HyVt-237</strain>
    </source>
</reference>
<dbReference type="InterPro" id="IPR026444">
    <property type="entry name" value="Secre_tail"/>
</dbReference>
<organism evidence="2">
    <name type="scientific">candidate division WOR-3 bacterium</name>
    <dbReference type="NCBI Taxonomy" id="2052148"/>
    <lineage>
        <taxon>Bacteria</taxon>
        <taxon>Bacteria division WOR-3</taxon>
    </lineage>
</organism>
<evidence type="ECO:0000259" key="1">
    <source>
        <dbReference type="Pfam" id="PF18962"/>
    </source>
</evidence>
<evidence type="ECO:0000313" key="2">
    <source>
        <dbReference type="EMBL" id="HDM90221.1"/>
    </source>
</evidence>
<feature type="non-terminal residue" evidence="2">
    <location>
        <position position="1"/>
    </location>
</feature>
<gene>
    <name evidence="2" type="ORF">ENG67_03320</name>
</gene>